<dbReference type="Gene3D" id="3.30.40.10">
    <property type="entry name" value="Zinc/RING finger domain, C3HC4 (zinc finger)"/>
    <property type="match status" value="1"/>
</dbReference>
<keyword evidence="17" id="KW-1185">Reference proteome</keyword>
<dbReference type="Gene3D" id="2.170.270.10">
    <property type="entry name" value="SET domain"/>
    <property type="match status" value="1"/>
</dbReference>
<accession>A0A8T0P7K8</accession>
<evidence type="ECO:0000256" key="2">
    <source>
        <dbReference type="ARBA" id="ARBA00022603"/>
    </source>
</evidence>
<dbReference type="PANTHER" id="PTHR48458">
    <property type="entry name" value="SET DOMAIN-CONTAINING PROTEIN"/>
    <property type="match status" value="1"/>
</dbReference>
<evidence type="ECO:0000256" key="10">
    <source>
        <dbReference type="ARBA" id="ARBA00052048"/>
    </source>
</evidence>
<dbReference type="SUPFAM" id="SSF82199">
    <property type="entry name" value="SET domain"/>
    <property type="match status" value="1"/>
</dbReference>
<evidence type="ECO:0000259" key="15">
    <source>
        <dbReference type="PROSITE" id="PS50280"/>
    </source>
</evidence>
<evidence type="ECO:0000256" key="8">
    <source>
        <dbReference type="ARBA" id="ARBA00022853"/>
    </source>
</evidence>
<evidence type="ECO:0000256" key="9">
    <source>
        <dbReference type="ARBA" id="ARBA00023242"/>
    </source>
</evidence>
<organism evidence="16 17">
    <name type="scientific">Panicum virgatum</name>
    <name type="common">Blackwell switchgrass</name>
    <dbReference type="NCBI Taxonomy" id="38727"/>
    <lineage>
        <taxon>Eukaryota</taxon>
        <taxon>Viridiplantae</taxon>
        <taxon>Streptophyta</taxon>
        <taxon>Embryophyta</taxon>
        <taxon>Tracheophyta</taxon>
        <taxon>Spermatophyta</taxon>
        <taxon>Magnoliopsida</taxon>
        <taxon>Liliopsida</taxon>
        <taxon>Poales</taxon>
        <taxon>Poaceae</taxon>
        <taxon>PACMAD clade</taxon>
        <taxon>Panicoideae</taxon>
        <taxon>Panicodae</taxon>
        <taxon>Paniceae</taxon>
        <taxon>Panicinae</taxon>
        <taxon>Panicum</taxon>
        <taxon>Panicum sect. Hiantes</taxon>
    </lineage>
</organism>
<dbReference type="InterPro" id="IPR001965">
    <property type="entry name" value="Znf_PHD"/>
</dbReference>
<keyword evidence="4" id="KW-0949">S-adenosyl-L-methionine</keyword>
<dbReference type="AlphaFoldDB" id="A0A8T0P7K8"/>
<evidence type="ECO:0000256" key="1">
    <source>
        <dbReference type="ARBA" id="ARBA00004123"/>
    </source>
</evidence>
<dbReference type="GO" id="GO:0051726">
    <property type="term" value="P:regulation of cell cycle"/>
    <property type="evidence" value="ECO:0007669"/>
    <property type="project" value="UniProtKB-ARBA"/>
</dbReference>
<evidence type="ECO:0000256" key="5">
    <source>
        <dbReference type="ARBA" id="ARBA00022723"/>
    </source>
</evidence>
<sequence length="398" mass="45326">MGSHAPSSSTPPEVDRKRITPMRLQELPMPRRYCSMADVIRCSGPVKKLAPTPRRYSTMADIMRRSRPVDAPAPPPPVARVRETIYDAAVCDTCGSGDRDDQLLLCNRCNRGRHTFCLRPIATKVPVGPWFCPDCAPPLKRLKNHGFFRIQNDDQDGEPAKCRLSQDVRRRRKRSLVMHKKRRRILPFVPTEDRATRLKQLASLATALASSDAEFSNELTYITHMAPRSSNQARFEEGGIQVLHKEYKETMELCRTMQQRGQCPPLLVVFYSREGFTVQADANIKDMTFIAEFAGDVDYLENRENDDCDCLMTLLWTVDPSQRLVICPNKRGNISRFMSGINNHTPDGKKKQNVKFVRYDIDGESHVLLVACCDIACGEKLYCDYNGKENAYPTHHFL</sequence>
<dbReference type="PANTHER" id="PTHR48458:SF1">
    <property type="entry name" value="SET DOMAIN-CONTAINING PROTEIN"/>
    <property type="match status" value="1"/>
</dbReference>
<feature type="compositionally biased region" description="Polar residues" evidence="13">
    <location>
        <begin position="1"/>
        <end position="11"/>
    </location>
</feature>
<dbReference type="Pfam" id="PF00856">
    <property type="entry name" value="SET"/>
    <property type="match status" value="1"/>
</dbReference>
<evidence type="ECO:0000256" key="6">
    <source>
        <dbReference type="ARBA" id="ARBA00022771"/>
    </source>
</evidence>
<evidence type="ECO:0000256" key="11">
    <source>
        <dbReference type="ARBA" id="ARBA00066815"/>
    </source>
</evidence>
<dbReference type="InterPro" id="IPR011011">
    <property type="entry name" value="Znf_FYVE_PHD"/>
</dbReference>
<evidence type="ECO:0000313" key="17">
    <source>
        <dbReference type="Proteomes" id="UP000823388"/>
    </source>
</evidence>
<keyword evidence="8" id="KW-0156">Chromatin regulator</keyword>
<evidence type="ECO:0000259" key="14">
    <source>
        <dbReference type="PROSITE" id="PS50016"/>
    </source>
</evidence>
<dbReference type="EMBL" id="CM029052">
    <property type="protein sequence ID" value="KAG2556659.1"/>
    <property type="molecule type" value="Genomic_DNA"/>
</dbReference>
<evidence type="ECO:0000256" key="7">
    <source>
        <dbReference type="ARBA" id="ARBA00022833"/>
    </source>
</evidence>
<dbReference type="PROSITE" id="PS50016">
    <property type="entry name" value="ZF_PHD_2"/>
    <property type="match status" value="1"/>
</dbReference>
<evidence type="ECO:0000256" key="3">
    <source>
        <dbReference type="ARBA" id="ARBA00022679"/>
    </source>
</evidence>
<keyword evidence="2" id="KW-0489">Methyltransferase</keyword>
<feature type="domain" description="SET" evidence="15">
    <location>
        <begin position="265"/>
        <end position="386"/>
    </location>
</feature>
<evidence type="ECO:0000256" key="4">
    <source>
        <dbReference type="ARBA" id="ARBA00022691"/>
    </source>
</evidence>
<evidence type="ECO:0000313" key="16">
    <source>
        <dbReference type="EMBL" id="KAG2556659.1"/>
    </source>
</evidence>
<evidence type="ECO:0000256" key="12">
    <source>
        <dbReference type="PROSITE-ProRule" id="PRU00146"/>
    </source>
</evidence>
<evidence type="ECO:0000256" key="13">
    <source>
        <dbReference type="SAM" id="MobiDB-lite"/>
    </source>
</evidence>
<dbReference type="InterPro" id="IPR019787">
    <property type="entry name" value="Znf_PHD-finger"/>
</dbReference>
<dbReference type="Proteomes" id="UP000823388">
    <property type="component" value="Chromosome 8N"/>
</dbReference>
<name>A0A8T0P7K8_PANVG</name>
<keyword evidence="7" id="KW-0862">Zinc</keyword>
<dbReference type="InterPro" id="IPR046341">
    <property type="entry name" value="SET_dom_sf"/>
</dbReference>
<gene>
    <name evidence="16" type="ORF">PVAP13_8NG195000</name>
</gene>
<dbReference type="GO" id="GO:0032259">
    <property type="term" value="P:methylation"/>
    <property type="evidence" value="ECO:0007669"/>
    <property type="project" value="UniProtKB-KW"/>
</dbReference>
<dbReference type="GO" id="GO:0006275">
    <property type="term" value="P:regulation of DNA replication"/>
    <property type="evidence" value="ECO:0007669"/>
    <property type="project" value="UniProtKB-ARBA"/>
</dbReference>
<dbReference type="EC" id="2.1.1.369" evidence="11"/>
<dbReference type="InterPro" id="IPR001214">
    <property type="entry name" value="SET_dom"/>
</dbReference>
<feature type="domain" description="PHD-type" evidence="14">
    <location>
        <begin position="88"/>
        <end position="138"/>
    </location>
</feature>
<keyword evidence="3" id="KW-0808">Transferase</keyword>
<dbReference type="SUPFAM" id="SSF57903">
    <property type="entry name" value="FYVE/PHD zinc finger"/>
    <property type="match status" value="1"/>
</dbReference>
<dbReference type="SMART" id="SM00249">
    <property type="entry name" value="PHD"/>
    <property type="match status" value="1"/>
</dbReference>
<dbReference type="GO" id="GO:0005634">
    <property type="term" value="C:nucleus"/>
    <property type="evidence" value="ECO:0007669"/>
    <property type="project" value="UniProtKB-SubCell"/>
</dbReference>
<reference evidence="16" key="1">
    <citation type="submission" date="2020-05" db="EMBL/GenBank/DDBJ databases">
        <title>WGS assembly of Panicum virgatum.</title>
        <authorList>
            <person name="Lovell J.T."/>
            <person name="Jenkins J."/>
            <person name="Shu S."/>
            <person name="Juenger T.E."/>
            <person name="Schmutz J."/>
        </authorList>
    </citation>
    <scope>NUCLEOTIDE SEQUENCE</scope>
    <source>
        <strain evidence="16">AP13</strain>
    </source>
</reference>
<comment type="subcellular location">
    <subcellularLocation>
        <location evidence="1">Nucleus</location>
    </subcellularLocation>
</comment>
<dbReference type="Pfam" id="PF00628">
    <property type="entry name" value="PHD"/>
    <property type="match status" value="1"/>
</dbReference>
<dbReference type="PROSITE" id="PS50280">
    <property type="entry name" value="SET"/>
    <property type="match status" value="1"/>
</dbReference>
<keyword evidence="5" id="KW-0479">Metal-binding</keyword>
<dbReference type="InterPro" id="IPR053114">
    <property type="entry name" value="ATXR5/ATXR6"/>
</dbReference>
<keyword evidence="9" id="KW-0539">Nucleus</keyword>
<proteinExistence type="predicted"/>
<dbReference type="GO" id="GO:0008270">
    <property type="term" value="F:zinc ion binding"/>
    <property type="evidence" value="ECO:0007669"/>
    <property type="project" value="UniProtKB-KW"/>
</dbReference>
<comment type="caution">
    <text evidence="16">The sequence shown here is derived from an EMBL/GenBank/DDBJ whole genome shotgun (WGS) entry which is preliminary data.</text>
</comment>
<keyword evidence="6 12" id="KW-0863">Zinc-finger</keyword>
<dbReference type="CDD" id="cd10539">
    <property type="entry name" value="SET_ATXR5_6-like"/>
    <property type="match status" value="1"/>
</dbReference>
<feature type="region of interest" description="Disordered" evidence="13">
    <location>
        <begin position="1"/>
        <end position="20"/>
    </location>
</feature>
<dbReference type="FunFam" id="2.170.270.10:FF:000038">
    <property type="entry name" value="Histone-lysine N-methyltransferase ATXR5"/>
    <property type="match status" value="1"/>
</dbReference>
<comment type="catalytic activity">
    <reaction evidence="10">
        <text>L-lysyl(27)-[histone H3] + S-adenosyl-L-methionine = N(6)-methyl-L-lysyl(27)-[histone H3] + S-adenosyl-L-homocysteine + H(+)</text>
        <dbReference type="Rhea" id="RHEA:60296"/>
        <dbReference type="Rhea" id="RHEA-COMP:15544"/>
        <dbReference type="Rhea" id="RHEA-COMP:15548"/>
        <dbReference type="ChEBI" id="CHEBI:15378"/>
        <dbReference type="ChEBI" id="CHEBI:29969"/>
        <dbReference type="ChEBI" id="CHEBI:57856"/>
        <dbReference type="ChEBI" id="CHEBI:59789"/>
        <dbReference type="ChEBI" id="CHEBI:61929"/>
        <dbReference type="EC" id="2.1.1.369"/>
    </reaction>
</comment>
<dbReference type="InterPro" id="IPR013083">
    <property type="entry name" value="Znf_RING/FYVE/PHD"/>
</dbReference>
<protein>
    <recommendedName>
        <fullName evidence="11">[histone H3]-lysine(27) N-methyltransferase</fullName>
        <ecNumber evidence="11">2.1.1.369</ecNumber>
    </recommendedName>
</protein>
<dbReference type="GO" id="GO:0140953">
    <property type="term" value="F:histone H3K27 monomethyltransferase activity"/>
    <property type="evidence" value="ECO:0007669"/>
    <property type="project" value="UniProtKB-EC"/>
</dbReference>